<feature type="region of interest" description="Disordered" evidence="16">
    <location>
        <begin position="703"/>
        <end position="725"/>
    </location>
</feature>
<evidence type="ECO:0000256" key="15">
    <source>
        <dbReference type="PROSITE-ProRule" id="PRU00560"/>
    </source>
</evidence>
<comment type="catalytic activity">
    <reaction evidence="14">
        <text>ATP + H2O = ADP + phosphate + H(+)</text>
        <dbReference type="Rhea" id="RHEA:13065"/>
        <dbReference type="ChEBI" id="CHEBI:15377"/>
        <dbReference type="ChEBI" id="CHEBI:15378"/>
        <dbReference type="ChEBI" id="CHEBI:30616"/>
        <dbReference type="ChEBI" id="CHEBI:43474"/>
        <dbReference type="ChEBI" id="CHEBI:456216"/>
        <dbReference type="EC" id="5.6.2.4"/>
    </reaction>
</comment>
<organism evidence="19 20">
    <name type="scientific">Spelaeicoccus albus</name>
    <dbReference type="NCBI Taxonomy" id="1280376"/>
    <lineage>
        <taxon>Bacteria</taxon>
        <taxon>Bacillati</taxon>
        <taxon>Actinomycetota</taxon>
        <taxon>Actinomycetes</taxon>
        <taxon>Micrococcales</taxon>
        <taxon>Brevibacteriaceae</taxon>
        <taxon>Spelaeicoccus</taxon>
    </lineage>
</organism>
<keyword evidence="3 15" id="KW-0547">Nucleotide-binding</keyword>
<dbReference type="Gene3D" id="1.10.10.160">
    <property type="match status" value="1"/>
</dbReference>
<keyword evidence="9" id="KW-0238">DNA-binding</keyword>
<evidence type="ECO:0000256" key="9">
    <source>
        <dbReference type="ARBA" id="ARBA00023125"/>
    </source>
</evidence>
<evidence type="ECO:0000259" key="17">
    <source>
        <dbReference type="PROSITE" id="PS51198"/>
    </source>
</evidence>
<dbReference type="EMBL" id="JACBZP010000001">
    <property type="protein sequence ID" value="NYI68102.1"/>
    <property type="molecule type" value="Genomic_DNA"/>
</dbReference>
<evidence type="ECO:0000256" key="7">
    <source>
        <dbReference type="ARBA" id="ARBA00022839"/>
    </source>
</evidence>
<dbReference type="GO" id="GO:0005524">
    <property type="term" value="F:ATP binding"/>
    <property type="evidence" value="ECO:0007669"/>
    <property type="project" value="UniProtKB-UniRule"/>
</dbReference>
<evidence type="ECO:0000256" key="1">
    <source>
        <dbReference type="ARBA" id="ARBA00009922"/>
    </source>
</evidence>
<feature type="region of interest" description="Disordered" evidence="16">
    <location>
        <begin position="1"/>
        <end position="26"/>
    </location>
</feature>
<evidence type="ECO:0000256" key="16">
    <source>
        <dbReference type="SAM" id="MobiDB-lite"/>
    </source>
</evidence>
<dbReference type="Pfam" id="PF00580">
    <property type="entry name" value="UvrD-helicase"/>
    <property type="match status" value="1"/>
</dbReference>
<evidence type="ECO:0000256" key="6">
    <source>
        <dbReference type="ARBA" id="ARBA00022806"/>
    </source>
</evidence>
<comment type="caution">
    <text evidence="19">The sequence shown here is derived from an EMBL/GenBank/DDBJ whole genome shotgun (WGS) entry which is preliminary data.</text>
</comment>
<accession>A0A7Z0D3B8</accession>
<dbReference type="InterPro" id="IPR011604">
    <property type="entry name" value="PDDEXK-like_dom_sf"/>
</dbReference>
<dbReference type="InterPro" id="IPR014017">
    <property type="entry name" value="DNA_helicase_UvrD-like_C"/>
</dbReference>
<proteinExistence type="inferred from homology"/>
<dbReference type="PANTHER" id="PTHR11070">
    <property type="entry name" value="UVRD / RECB / PCRA DNA HELICASE FAMILY MEMBER"/>
    <property type="match status" value="1"/>
</dbReference>
<dbReference type="GO" id="GO:0033202">
    <property type="term" value="C:DNA helicase complex"/>
    <property type="evidence" value="ECO:0007669"/>
    <property type="project" value="TreeGrafter"/>
</dbReference>
<dbReference type="PROSITE" id="PS51217">
    <property type="entry name" value="UVRD_HELICASE_CTER"/>
    <property type="match status" value="1"/>
</dbReference>
<dbReference type="InterPro" id="IPR027417">
    <property type="entry name" value="P-loop_NTPase"/>
</dbReference>
<dbReference type="SUPFAM" id="SSF52540">
    <property type="entry name" value="P-loop containing nucleoside triphosphate hydrolases"/>
    <property type="match status" value="1"/>
</dbReference>
<dbReference type="Gene3D" id="3.90.320.10">
    <property type="match status" value="1"/>
</dbReference>
<evidence type="ECO:0000256" key="12">
    <source>
        <dbReference type="ARBA" id="ARBA00034617"/>
    </source>
</evidence>
<dbReference type="PANTHER" id="PTHR11070:SF59">
    <property type="entry name" value="DNA 3'-5' HELICASE"/>
    <property type="match status" value="1"/>
</dbReference>
<dbReference type="GO" id="GO:0043138">
    <property type="term" value="F:3'-5' DNA helicase activity"/>
    <property type="evidence" value="ECO:0007669"/>
    <property type="project" value="UniProtKB-EC"/>
</dbReference>
<dbReference type="Pfam" id="PF13361">
    <property type="entry name" value="UvrD_C"/>
    <property type="match status" value="1"/>
</dbReference>
<evidence type="ECO:0000313" key="20">
    <source>
        <dbReference type="Proteomes" id="UP000539111"/>
    </source>
</evidence>
<evidence type="ECO:0000313" key="19">
    <source>
        <dbReference type="EMBL" id="NYI68102.1"/>
    </source>
</evidence>
<sequence>MRPFFTAPAEPHAAARHAPDAGQQAASDAVRAGASVIVTGAPGTGKTTAVVDCVEAAVRAGTPIDRIVTLAPTRQSAARLRQLLSDRIDVPSRGPLARTPHSLAFSLVGAKDAAAGRPLPSFISGPEQDRIIADLLAGHAAGEGKMPEWPDSMGPDVRATAGFRHELREVLMRALEWGIDSRRLAELARAADRPEWLACSTLLDEYLQVTTMQSENALDPAAVIAAAVDVLDDMSGDVDFADWRLPDLLVVDDLQDFTEAGARLIDVLVSRGAALLATGDPDATSQAFRGAEPTLPADADTRWAGAREFRRVTLPSSHRQTRSLREATGRVTERIGTAAGFRHRRPAASDDGEPVTVAVLPSTAGEHAYIVHTLRSAHLSRRPVAWKDMAVVVRSASILPGLRRELAAAGVPTDLAAPDLPLADEPAVRPLLMAIRMALRPDPTPTVDETLDLLTSRIGGADSVVMRRLRIALREQERAGGGTRGSDELLAEALGHPAGLDMLPHALTAPVRRVAAVLSAARENADGTAHEILWAAWQAAGVADSWARSALGDDAESLQTGADLDALMRLFAAAEKYSEVFVGLGAEGFGAHIEGQQVAEDTLAGRGRRDDAVTLLTASGASGREWDLVVVPAVQEGGWPNLTLRGSLLGAGDLADVLKARPRADPRAARREILDDELRTFTVAISRARRRLVVTAVRDDDQTPSPFLELVDPPDADDSPRPLTEVPRPLSLRGLAAALRSKLIAVIAEMPGGADAGTATSGGTVTPPDPLDGLSAEECAALLAELAGENVPGASVHDWYGQLTPSSTETLYAGEETVPVNPSQVEKFNECALRWFLETHGGTAADSVGQSVGNLVHELAHEFPTGGLEPMLHALGERLGGLPVESAWEAAQQRRRAESIVTKLNSYLVAHADILLGTEISFETRSGRALMRGRVDRVERGADGGLVIVDLKTGGTKPAGDELPRNAQLGSYQAAVEAGAFDELAGGPAVPAGAKLLQLATNKAASEQRQAALADDDDPDWATALVRATAEGMDSAAYTPTVNEHCPMCPVRSSCPLMSSGELP</sequence>
<keyword evidence="5 15" id="KW-0378">Hydrolase</keyword>
<feature type="domain" description="UvrD-like helicase C-terminal" evidence="18">
    <location>
        <begin position="322"/>
        <end position="623"/>
    </location>
</feature>
<evidence type="ECO:0000256" key="5">
    <source>
        <dbReference type="ARBA" id="ARBA00022801"/>
    </source>
</evidence>
<keyword evidence="7 19" id="KW-0269">Exonuclease</keyword>
<keyword evidence="4" id="KW-0227">DNA damage</keyword>
<name>A0A7Z0D3B8_9MICO</name>
<dbReference type="Gene3D" id="3.40.50.300">
    <property type="entry name" value="P-loop containing nucleotide triphosphate hydrolases"/>
    <property type="match status" value="2"/>
</dbReference>
<dbReference type="GO" id="GO:0005829">
    <property type="term" value="C:cytosol"/>
    <property type="evidence" value="ECO:0007669"/>
    <property type="project" value="TreeGrafter"/>
</dbReference>
<dbReference type="InterPro" id="IPR014016">
    <property type="entry name" value="UvrD-like_ATP-bd"/>
</dbReference>
<keyword evidence="6 15" id="KW-0347">Helicase</keyword>
<dbReference type="InterPro" id="IPR013986">
    <property type="entry name" value="DExx_box_DNA_helicase_dom_sf"/>
</dbReference>
<keyword evidence="20" id="KW-1185">Reference proteome</keyword>
<comment type="similarity">
    <text evidence="1">Belongs to the helicase family. UvrD subfamily.</text>
</comment>
<evidence type="ECO:0000256" key="2">
    <source>
        <dbReference type="ARBA" id="ARBA00022722"/>
    </source>
</evidence>
<dbReference type="GO" id="GO:0003677">
    <property type="term" value="F:DNA binding"/>
    <property type="evidence" value="ECO:0007669"/>
    <property type="project" value="UniProtKB-KW"/>
</dbReference>
<dbReference type="EC" id="5.6.2.4" evidence="13"/>
<keyword evidence="11" id="KW-0413">Isomerase</keyword>
<comment type="catalytic activity">
    <reaction evidence="12">
        <text>Couples ATP hydrolysis with the unwinding of duplex DNA by translocating in the 3'-5' direction.</text>
        <dbReference type="EC" id="5.6.2.4"/>
    </reaction>
</comment>
<gene>
    <name evidence="19" type="ORF">BJY26_002408</name>
</gene>
<reference evidence="19 20" key="1">
    <citation type="submission" date="2020-07" db="EMBL/GenBank/DDBJ databases">
        <title>Sequencing the genomes of 1000 actinobacteria strains.</title>
        <authorList>
            <person name="Klenk H.-P."/>
        </authorList>
    </citation>
    <scope>NUCLEOTIDE SEQUENCE [LARGE SCALE GENOMIC DNA]</scope>
    <source>
        <strain evidence="19 20">DSM 26341</strain>
    </source>
</reference>
<evidence type="ECO:0000256" key="11">
    <source>
        <dbReference type="ARBA" id="ARBA00023235"/>
    </source>
</evidence>
<feature type="binding site" evidence="15">
    <location>
        <begin position="40"/>
        <end position="47"/>
    </location>
    <ligand>
        <name>ATP</name>
        <dbReference type="ChEBI" id="CHEBI:30616"/>
    </ligand>
</feature>
<protein>
    <recommendedName>
        <fullName evidence="13">DNA 3'-5' helicase</fullName>
        <ecNumber evidence="13">5.6.2.4</ecNumber>
    </recommendedName>
</protein>
<dbReference type="PROSITE" id="PS51198">
    <property type="entry name" value="UVRD_HELICASE_ATP_BIND"/>
    <property type="match status" value="1"/>
</dbReference>
<keyword evidence="8 15" id="KW-0067">ATP-binding</keyword>
<evidence type="ECO:0000256" key="10">
    <source>
        <dbReference type="ARBA" id="ARBA00023204"/>
    </source>
</evidence>
<evidence type="ECO:0000256" key="3">
    <source>
        <dbReference type="ARBA" id="ARBA00022741"/>
    </source>
</evidence>
<keyword evidence="10" id="KW-0234">DNA repair</keyword>
<dbReference type="InterPro" id="IPR000212">
    <property type="entry name" value="DNA_helicase_UvrD/REP"/>
</dbReference>
<dbReference type="Gene3D" id="1.10.486.10">
    <property type="entry name" value="PCRA, domain 4"/>
    <property type="match status" value="1"/>
</dbReference>
<dbReference type="Proteomes" id="UP000539111">
    <property type="component" value="Unassembled WGS sequence"/>
</dbReference>
<dbReference type="AlphaFoldDB" id="A0A7Z0D3B8"/>
<evidence type="ECO:0000256" key="14">
    <source>
        <dbReference type="ARBA" id="ARBA00048988"/>
    </source>
</evidence>
<evidence type="ECO:0000256" key="13">
    <source>
        <dbReference type="ARBA" id="ARBA00034808"/>
    </source>
</evidence>
<dbReference type="Pfam" id="PF12705">
    <property type="entry name" value="PDDEXK_1"/>
    <property type="match status" value="1"/>
</dbReference>
<dbReference type="RefSeq" id="WP_179428489.1">
    <property type="nucleotide sequence ID" value="NZ_JACBZP010000001.1"/>
</dbReference>
<evidence type="ECO:0000256" key="8">
    <source>
        <dbReference type="ARBA" id="ARBA00022840"/>
    </source>
</evidence>
<keyword evidence="2" id="KW-0540">Nuclease</keyword>
<evidence type="ECO:0000256" key="4">
    <source>
        <dbReference type="ARBA" id="ARBA00022763"/>
    </source>
</evidence>
<dbReference type="GO" id="GO:0004527">
    <property type="term" value="F:exonuclease activity"/>
    <property type="evidence" value="ECO:0007669"/>
    <property type="project" value="UniProtKB-KW"/>
</dbReference>
<dbReference type="InterPro" id="IPR038726">
    <property type="entry name" value="PDDEXK_AddAB-type"/>
</dbReference>
<dbReference type="GO" id="GO:0000725">
    <property type="term" value="P:recombinational repair"/>
    <property type="evidence" value="ECO:0007669"/>
    <property type="project" value="TreeGrafter"/>
</dbReference>
<evidence type="ECO:0000259" key="18">
    <source>
        <dbReference type="PROSITE" id="PS51217"/>
    </source>
</evidence>
<feature type="domain" description="UvrD-like helicase ATP-binding" evidence="17">
    <location>
        <begin position="19"/>
        <end position="321"/>
    </location>
</feature>